<dbReference type="Proteomes" id="UP000192783">
    <property type="component" value="Unassembled WGS sequence"/>
</dbReference>
<keyword evidence="3" id="KW-1185">Reference proteome</keyword>
<keyword evidence="1" id="KW-0472">Membrane</keyword>
<dbReference type="OrthoDB" id="5405318at2"/>
<keyword evidence="1" id="KW-1133">Transmembrane helix</keyword>
<evidence type="ECO:0000313" key="2">
    <source>
        <dbReference type="EMBL" id="SMC25468.1"/>
    </source>
</evidence>
<dbReference type="AlphaFoldDB" id="A0A1W1XPN0"/>
<keyword evidence="1" id="KW-0812">Transmembrane</keyword>
<name>A0A1W1XPN0_9BACT</name>
<gene>
    <name evidence="2" type="ORF">SAMN02746041_02339</name>
</gene>
<sequence length="71" mass="7916">MVEGLLPVGWDLRLMARLRKGFYVAGFLTILAAVPCGWLLARRGLVHVKKIDRAARSIATGSDLMRRVPVR</sequence>
<organism evidence="2 3">
    <name type="scientific">Desulfacinum hydrothermale DSM 13146</name>
    <dbReference type="NCBI Taxonomy" id="1121390"/>
    <lineage>
        <taxon>Bacteria</taxon>
        <taxon>Pseudomonadati</taxon>
        <taxon>Thermodesulfobacteriota</taxon>
        <taxon>Syntrophobacteria</taxon>
        <taxon>Syntrophobacterales</taxon>
        <taxon>Syntrophobacteraceae</taxon>
        <taxon>Desulfacinum</taxon>
    </lineage>
</organism>
<reference evidence="2 3" key="1">
    <citation type="submission" date="2017-04" db="EMBL/GenBank/DDBJ databases">
        <authorList>
            <person name="Afonso C.L."/>
            <person name="Miller P.J."/>
            <person name="Scott M.A."/>
            <person name="Spackman E."/>
            <person name="Goraichik I."/>
            <person name="Dimitrov K.M."/>
            <person name="Suarez D.L."/>
            <person name="Swayne D.E."/>
        </authorList>
    </citation>
    <scope>NUCLEOTIDE SEQUENCE [LARGE SCALE GENOMIC DNA]</scope>
    <source>
        <strain evidence="2 3">DSM 13146</strain>
    </source>
</reference>
<dbReference type="EMBL" id="FWXF01000013">
    <property type="protein sequence ID" value="SMC25468.1"/>
    <property type="molecule type" value="Genomic_DNA"/>
</dbReference>
<evidence type="ECO:0000256" key="1">
    <source>
        <dbReference type="SAM" id="Phobius"/>
    </source>
</evidence>
<evidence type="ECO:0000313" key="3">
    <source>
        <dbReference type="Proteomes" id="UP000192783"/>
    </source>
</evidence>
<proteinExistence type="predicted"/>
<accession>A0A1W1XPN0</accession>
<feature type="transmembrane region" description="Helical" evidence="1">
    <location>
        <begin position="20"/>
        <end position="41"/>
    </location>
</feature>
<dbReference type="RefSeq" id="WP_139796604.1">
    <property type="nucleotide sequence ID" value="NZ_FWXF01000013.1"/>
</dbReference>
<dbReference type="Gene3D" id="6.10.340.10">
    <property type="match status" value="1"/>
</dbReference>
<protein>
    <submittedName>
        <fullName evidence="2">Uncharacterized protein</fullName>
    </submittedName>
</protein>